<reference evidence="3 4" key="1">
    <citation type="submission" date="2017-04" db="EMBL/GenBank/DDBJ databases">
        <title>Draft genome sequence of Tuber borchii Vittad., a whitish edible truffle.</title>
        <authorList>
            <consortium name="DOE Joint Genome Institute"/>
            <person name="Murat C."/>
            <person name="Kuo A."/>
            <person name="Barry K.W."/>
            <person name="Clum A."/>
            <person name="Dockter R.B."/>
            <person name="Fauchery L."/>
            <person name="Iotti M."/>
            <person name="Kohler A."/>
            <person name="Labutti K."/>
            <person name="Lindquist E.A."/>
            <person name="Lipzen A."/>
            <person name="Ohm R.A."/>
            <person name="Wang M."/>
            <person name="Grigoriev I.V."/>
            <person name="Zambonelli A."/>
            <person name="Martin F.M."/>
        </authorList>
    </citation>
    <scope>NUCLEOTIDE SEQUENCE [LARGE SCALE GENOMIC DNA]</scope>
    <source>
        <strain evidence="3 4">Tbo3840</strain>
    </source>
</reference>
<keyword evidence="2" id="KW-1133">Transmembrane helix</keyword>
<dbReference type="GO" id="GO:0045121">
    <property type="term" value="C:membrane raft"/>
    <property type="evidence" value="ECO:0007669"/>
    <property type="project" value="TreeGrafter"/>
</dbReference>
<dbReference type="AlphaFoldDB" id="A0A2T6ZJK3"/>
<dbReference type="GO" id="GO:0005938">
    <property type="term" value="C:cell cortex"/>
    <property type="evidence" value="ECO:0007669"/>
    <property type="project" value="TreeGrafter"/>
</dbReference>
<dbReference type="GO" id="GO:0031505">
    <property type="term" value="P:fungal-type cell wall organization"/>
    <property type="evidence" value="ECO:0007669"/>
    <property type="project" value="TreeGrafter"/>
</dbReference>
<feature type="transmembrane region" description="Helical" evidence="2">
    <location>
        <begin position="192"/>
        <end position="212"/>
    </location>
</feature>
<protein>
    <submittedName>
        <fullName evidence="3">SUR7/PalI family-domain-containing protein</fullName>
    </submittedName>
</protein>
<dbReference type="GO" id="GO:0006897">
    <property type="term" value="P:endocytosis"/>
    <property type="evidence" value="ECO:0007669"/>
    <property type="project" value="TreeGrafter"/>
</dbReference>
<keyword evidence="2" id="KW-0472">Membrane</keyword>
<dbReference type="Proteomes" id="UP000244722">
    <property type="component" value="Unassembled WGS sequence"/>
</dbReference>
<dbReference type="GO" id="GO:0030866">
    <property type="term" value="P:cortical actin cytoskeleton organization"/>
    <property type="evidence" value="ECO:0007669"/>
    <property type="project" value="TreeGrafter"/>
</dbReference>
<organism evidence="3 4">
    <name type="scientific">Tuber borchii</name>
    <name type="common">White truffle</name>
    <dbReference type="NCBI Taxonomy" id="42251"/>
    <lineage>
        <taxon>Eukaryota</taxon>
        <taxon>Fungi</taxon>
        <taxon>Dikarya</taxon>
        <taxon>Ascomycota</taxon>
        <taxon>Pezizomycotina</taxon>
        <taxon>Pezizomycetes</taxon>
        <taxon>Pezizales</taxon>
        <taxon>Tuberaceae</taxon>
        <taxon>Tuber</taxon>
    </lineage>
</organism>
<dbReference type="GO" id="GO:0005886">
    <property type="term" value="C:plasma membrane"/>
    <property type="evidence" value="ECO:0007669"/>
    <property type="project" value="InterPro"/>
</dbReference>
<dbReference type="GO" id="GO:0032185">
    <property type="term" value="P:septin cytoskeleton organization"/>
    <property type="evidence" value="ECO:0007669"/>
    <property type="project" value="TreeGrafter"/>
</dbReference>
<dbReference type="Gene3D" id="1.20.140.150">
    <property type="match status" value="1"/>
</dbReference>
<feature type="compositionally biased region" description="Gly residues" evidence="1">
    <location>
        <begin position="271"/>
        <end position="283"/>
    </location>
</feature>
<dbReference type="EMBL" id="NESQ01000219">
    <property type="protein sequence ID" value="PUU75665.1"/>
    <property type="molecule type" value="Genomic_DNA"/>
</dbReference>
<evidence type="ECO:0000256" key="2">
    <source>
        <dbReference type="SAM" id="Phobius"/>
    </source>
</evidence>
<feature type="transmembrane region" description="Helical" evidence="2">
    <location>
        <begin position="115"/>
        <end position="138"/>
    </location>
</feature>
<feature type="region of interest" description="Disordered" evidence="1">
    <location>
        <begin position="256"/>
        <end position="306"/>
    </location>
</feature>
<feature type="region of interest" description="Disordered" evidence="1">
    <location>
        <begin position="217"/>
        <end position="244"/>
    </location>
</feature>
<name>A0A2T6ZJK3_TUBBO</name>
<dbReference type="PANTHER" id="PTHR36414:SF1">
    <property type="entry name" value="PROTEIN SUR7"/>
    <property type="match status" value="1"/>
</dbReference>
<sequence length="306" mass="34029">MSAARRIGFTIPSLFLLSGAIVLLFLLLLAGAYDRTPLNEIFLLQADTDNIPNAPSGICHWTLYNYCDSRNGKNYNCRPNNAAYPFLPQRNFRTETNIPRDFIRSPGRYFYLSRFLYAFYVIDLFFALLALFAALLATCFRLAGYLAAAASAFGLLCMSFSAAIMTGCYVLGQRAFRDDGRFARVGVKAFAFTWTCVALFFLSALMLTLGLLKKSRNTDKTRPSRTRYSGLASRMRGSRNSPVDKRYTEKVHADGFSCGHRNEQSSYERMGGSGTKLGNGGVSGDASSQRRLRGEYQPNAPPTVVK</sequence>
<evidence type="ECO:0000313" key="3">
    <source>
        <dbReference type="EMBL" id="PUU75665.1"/>
    </source>
</evidence>
<comment type="caution">
    <text evidence="3">The sequence shown here is derived from an EMBL/GenBank/DDBJ whole genome shotgun (WGS) entry which is preliminary data.</text>
</comment>
<dbReference type="PANTHER" id="PTHR36414">
    <property type="entry name" value="PROTEIN SUR7"/>
    <property type="match status" value="1"/>
</dbReference>
<keyword evidence="4" id="KW-1185">Reference proteome</keyword>
<dbReference type="InterPro" id="IPR009571">
    <property type="entry name" value="SUR7/Rim9-like_fungi"/>
</dbReference>
<accession>A0A2T6ZJK3</accession>
<dbReference type="OrthoDB" id="5419460at2759"/>
<evidence type="ECO:0000313" key="4">
    <source>
        <dbReference type="Proteomes" id="UP000244722"/>
    </source>
</evidence>
<keyword evidence="2" id="KW-0812">Transmembrane</keyword>
<proteinExistence type="predicted"/>
<gene>
    <name evidence="3" type="ORF">B9Z19DRAFT_1130921</name>
</gene>
<feature type="transmembrane region" description="Helical" evidence="2">
    <location>
        <begin position="145"/>
        <end position="172"/>
    </location>
</feature>
<evidence type="ECO:0000256" key="1">
    <source>
        <dbReference type="SAM" id="MobiDB-lite"/>
    </source>
</evidence>
<dbReference type="STRING" id="42251.A0A2T6ZJK3"/>
<feature type="transmembrane region" description="Helical" evidence="2">
    <location>
        <begin position="7"/>
        <end position="33"/>
    </location>
</feature>
<dbReference type="Pfam" id="PF06687">
    <property type="entry name" value="SUR7"/>
    <property type="match status" value="1"/>
</dbReference>